<dbReference type="EMBL" id="CP001769">
    <property type="protein sequence ID" value="ADB40676.1"/>
    <property type="molecule type" value="Genomic_DNA"/>
</dbReference>
<protein>
    <submittedName>
        <fullName evidence="2">Uncharacterized protein</fullName>
    </submittedName>
</protein>
<dbReference type="AlphaFoldDB" id="D2QPL7"/>
<organism evidence="2 3">
    <name type="scientific">Spirosoma linguale (strain ATCC 33905 / DSM 74 / LMG 10896 / Claus 1)</name>
    <dbReference type="NCBI Taxonomy" id="504472"/>
    <lineage>
        <taxon>Bacteria</taxon>
        <taxon>Pseudomonadati</taxon>
        <taxon>Bacteroidota</taxon>
        <taxon>Cytophagia</taxon>
        <taxon>Cytophagales</taxon>
        <taxon>Cytophagaceae</taxon>
        <taxon>Spirosoma</taxon>
    </lineage>
</organism>
<feature type="transmembrane region" description="Helical" evidence="1">
    <location>
        <begin position="57"/>
        <end position="77"/>
    </location>
</feature>
<evidence type="ECO:0000313" key="2">
    <source>
        <dbReference type="EMBL" id="ADB40676.1"/>
    </source>
</evidence>
<evidence type="ECO:0000313" key="3">
    <source>
        <dbReference type="Proteomes" id="UP000002028"/>
    </source>
</evidence>
<dbReference type="HOGENOM" id="CLU_1793903_0_0_10"/>
<dbReference type="SUPFAM" id="SSF81442">
    <property type="entry name" value="Cytochrome c oxidase subunit I-like"/>
    <property type="match status" value="1"/>
</dbReference>
<evidence type="ECO:0000256" key="1">
    <source>
        <dbReference type="SAM" id="Phobius"/>
    </source>
</evidence>
<proteinExistence type="predicted"/>
<accession>D2QPL7</accession>
<dbReference type="Gene3D" id="1.20.210.10">
    <property type="entry name" value="Cytochrome c oxidase-like, subunit I domain"/>
    <property type="match status" value="1"/>
</dbReference>
<dbReference type="KEGG" id="sli:Slin_4698"/>
<dbReference type="InterPro" id="IPR036927">
    <property type="entry name" value="Cyt_c_oxase-like_su1_sf"/>
</dbReference>
<gene>
    <name evidence="2" type="ordered locus">Slin_4698</name>
</gene>
<keyword evidence="1" id="KW-1133">Transmembrane helix</keyword>
<keyword evidence="1" id="KW-0472">Membrane</keyword>
<feature type="transmembrane region" description="Helical" evidence="1">
    <location>
        <begin position="116"/>
        <end position="140"/>
    </location>
</feature>
<name>D2QPL7_SPILD</name>
<keyword evidence="3" id="KW-1185">Reference proteome</keyword>
<sequence>MYPQTNKQVDVETAFRKPYLISWLAIPVLLLAGFLFRKHTVNIQLYDTYFVIANSHVALAGSALLLILGLGYWLILLTGKSPNVALTLFHLLPTIGVPMLLALPMFSSDSLGSAQWLSLVVLAFIAGQCVFVVNILMTLLRK</sequence>
<keyword evidence="1" id="KW-0812">Transmembrane</keyword>
<feature type="transmembrane region" description="Helical" evidence="1">
    <location>
        <begin position="84"/>
        <end position="104"/>
    </location>
</feature>
<dbReference type="Proteomes" id="UP000002028">
    <property type="component" value="Chromosome"/>
</dbReference>
<dbReference type="STRING" id="504472.Slin_4698"/>
<feature type="transmembrane region" description="Helical" evidence="1">
    <location>
        <begin position="20"/>
        <end position="37"/>
    </location>
</feature>
<reference evidence="2 3" key="1">
    <citation type="journal article" date="2010" name="Stand. Genomic Sci.">
        <title>Complete genome sequence of Spirosoma linguale type strain (1).</title>
        <authorList>
            <person name="Lail K."/>
            <person name="Sikorski J."/>
            <person name="Saunders E."/>
            <person name="Lapidus A."/>
            <person name="Glavina Del Rio T."/>
            <person name="Copeland A."/>
            <person name="Tice H."/>
            <person name="Cheng J.-F."/>
            <person name="Lucas S."/>
            <person name="Nolan M."/>
            <person name="Bruce D."/>
            <person name="Goodwin L."/>
            <person name="Pitluck S."/>
            <person name="Ivanova N."/>
            <person name="Mavromatis K."/>
            <person name="Ovchinnikova G."/>
            <person name="Pati A."/>
            <person name="Chen A."/>
            <person name="Palaniappan K."/>
            <person name="Land M."/>
            <person name="Hauser L."/>
            <person name="Chang Y.-J."/>
            <person name="Jeffries C.D."/>
            <person name="Chain P."/>
            <person name="Brettin T."/>
            <person name="Detter J.C."/>
            <person name="Schuetze A."/>
            <person name="Rohde M."/>
            <person name="Tindall B.J."/>
            <person name="Goeker M."/>
            <person name="Bristow J."/>
            <person name="Eisen J.A."/>
            <person name="Markowitz V."/>
            <person name="Hugenholtz P."/>
            <person name="Kyrpides N.C."/>
            <person name="Klenk H.-P."/>
            <person name="Chen F."/>
        </authorList>
    </citation>
    <scope>NUCLEOTIDE SEQUENCE [LARGE SCALE GENOMIC DNA]</scope>
    <source>
        <strain evidence="3">ATCC 33905 / DSM 74 / LMG 10896 / Claus 1</strain>
    </source>
</reference>